<feature type="transmembrane region" description="Helical" evidence="1">
    <location>
        <begin position="72"/>
        <end position="92"/>
    </location>
</feature>
<comment type="caution">
    <text evidence="2">The sequence shown here is derived from an EMBL/GenBank/DDBJ whole genome shotgun (WGS) entry which is preliminary data.</text>
</comment>
<dbReference type="Proteomes" id="UP001500827">
    <property type="component" value="Unassembled WGS sequence"/>
</dbReference>
<dbReference type="EMBL" id="BAABBM010000001">
    <property type="protein sequence ID" value="GAA3886876.1"/>
    <property type="molecule type" value="Genomic_DNA"/>
</dbReference>
<name>A0ABP7KTH5_9SPHN</name>
<gene>
    <name evidence="2" type="ORF">GCM10022276_02490</name>
</gene>
<accession>A0ABP7KTH5</accession>
<evidence type="ECO:0000256" key="1">
    <source>
        <dbReference type="SAM" id="Phobius"/>
    </source>
</evidence>
<feature type="transmembrane region" description="Helical" evidence="1">
    <location>
        <begin position="39"/>
        <end position="60"/>
    </location>
</feature>
<feature type="transmembrane region" description="Helical" evidence="1">
    <location>
        <begin position="144"/>
        <end position="163"/>
    </location>
</feature>
<feature type="transmembrane region" description="Helical" evidence="1">
    <location>
        <begin position="113"/>
        <end position="132"/>
    </location>
</feature>
<dbReference type="RefSeq" id="WP_344697876.1">
    <property type="nucleotide sequence ID" value="NZ_BAABBM010000001.1"/>
</dbReference>
<evidence type="ECO:0000313" key="2">
    <source>
        <dbReference type="EMBL" id="GAA3886876.1"/>
    </source>
</evidence>
<sequence length="185" mass="20966">MGPFDYLFSFYGLLLGIAVANVAIGFADMWRDCERIRVGTCPPLVASSVLLGGMNVWLQMWYTRPYVSVDGLQMLTAAAVSLPYVFVSRAIFPGREDDQERSLEDHYLRHRELILFLLAVPMIFSIGSHILLDRVRYDTIELAWVVSRIILPLAMIPFASRWVQRSGLVGLNMLQLIGLVEGLFR</sequence>
<proteinExistence type="predicted"/>
<protein>
    <submittedName>
        <fullName evidence="2">Uncharacterized protein</fullName>
    </submittedName>
</protein>
<keyword evidence="1" id="KW-0812">Transmembrane</keyword>
<keyword evidence="3" id="KW-1185">Reference proteome</keyword>
<feature type="transmembrane region" description="Helical" evidence="1">
    <location>
        <begin position="6"/>
        <end position="27"/>
    </location>
</feature>
<evidence type="ECO:0000313" key="3">
    <source>
        <dbReference type="Proteomes" id="UP001500827"/>
    </source>
</evidence>
<keyword evidence="1" id="KW-0472">Membrane</keyword>
<reference evidence="3" key="1">
    <citation type="journal article" date="2019" name="Int. J. Syst. Evol. Microbiol.">
        <title>The Global Catalogue of Microorganisms (GCM) 10K type strain sequencing project: providing services to taxonomists for standard genome sequencing and annotation.</title>
        <authorList>
            <consortium name="The Broad Institute Genomics Platform"/>
            <consortium name="The Broad Institute Genome Sequencing Center for Infectious Disease"/>
            <person name="Wu L."/>
            <person name="Ma J."/>
        </authorList>
    </citation>
    <scope>NUCLEOTIDE SEQUENCE [LARGE SCALE GENOMIC DNA]</scope>
    <source>
        <strain evidence="3">JCM 17543</strain>
    </source>
</reference>
<keyword evidence="1" id="KW-1133">Transmembrane helix</keyword>
<organism evidence="2 3">
    <name type="scientific">Sphingomonas limnosediminicola</name>
    <dbReference type="NCBI Taxonomy" id="940133"/>
    <lineage>
        <taxon>Bacteria</taxon>
        <taxon>Pseudomonadati</taxon>
        <taxon>Pseudomonadota</taxon>
        <taxon>Alphaproteobacteria</taxon>
        <taxon>Sphingomonadales</taxon>
        <taxon>Sphingomonadaceae</taxon>
        <taxon>Sphingomonas</taxon>
    </lineage>
</organism>